<sequence length="128" mass="14132">MSKKGKKRTWFDIDPPGESPVMGITRLTISNRSEPAPRTNKAKPPTWGELKKLTTEREELVKKQGQPLTLATSVLAMLSAVATVVGANHTSWAYMPYPPLLRPSMREDASVPIFINGSSWLPEPSCKT</sequence>
<dbReference type="EMBL" id="JAEMGP010000002">
    <property type="protein sequence ID" value="KAG5213703.1"/>
    <property type="molecule type" value="Genomic_DNA"/>
</dbReference>
<evidence type="ECO:0000313" key="3">
    <source>
        <dbReference type="Proteomes" id="UP000664991"/>
    </source>
</evidence>
<protein>
    <submittedName>
        <fullName evidence="2">Uncharacterized protein</fullName>
    </submittedName>
</protein>
<accession>A0A836AG58</accession>
<proteinExistence type="predicted"/>
<evidence type="ECO:0000256" key="1">
    <source>
        <dbReference type="SAM" id="MobiDB-lite"/>
    </source>
</evidence>
<dbReference type="AlphaFoldDB" id="A0A836AG58"/>
<name>A0A836AG58_SHEEP</name>
<gene>
    <name evidence="2" type="ORF">JEQ12_009489</name>
</gene>
<organism evidence="2 3">
    <name type="scientific">Ovis aries</name>
    <name type="common">Sheep</name>
    <dbReference type="NCBI Taxonomy" id="9940"/>
    <lineage>
        <taxon>Eukaryota</taxon>
        <taxon>Metazoa</taxon>
        <taxon>Chordata</taxon>
        <taxon>Craniata</taxon>
        <taxon>Vertebrata</taxon>
        <taxon>Euteleostomi</taxon>
        <taxon>Mammalia</taxon>
        <taxon>Eutheria</taxon>
        <taxon>Laurasiatheria</taxon>
        <taxon>Artiodactyla</taxon>
        <taxon>Ruminantia</taxon>
        <taxon>Pecora</taxon>
        <taxon>Bovidae</taxon>
        <taxon>Caprinae</taxon>
        <taxon>Ovis</taxon>
    </lineage>
</organism>
<dbReference type="Proteomes" id="UP000664991">
    <property type="component" value="Unassembled WGS sequence"/>
</dbReference>
<comment type="caution">
    <text evidence="2">The sequence shown here is derived from an EMBL/GenBank/DDBJ whole genome shotgun (WGS) entry which is preliminary data.</text>
</comment>
<feature type="region of interest" description="Disordered" evidence="1">
    <location>
        <begin position="1"/>
        <end position="23"/>
    </location>
</feature>
<reference evidence="2 3" key="1">
    <citation type="submission" date="2020-12" db="EMBL/GenBank/DDBJ databases">
        <title>De novo assembly of Tibetan sheep genome.</title>
        <authorList>
            <person name="Li X."/>
        </authorList>
    </citation>
    <scope>NUCLEOTIDE SEQUENCE [LARGE SCALE GENOMIC DNA]</scope>
    <source>
        <tissue evidence="2">Heart</tissue>
    </source>
</reference>
<evidence type="ECO:0000313" key="2">
    <source>
        <dbReference type="EMBL" id="KAG5213703.1"/>
    </source>
</evidence>